<keyword evidence="1" id="KW-0812">Transmembrane</keyword>
<name>A0A9Q8Z2D3_CURCL</name>
<feature type="transmembrane region" description="Helical" evidence="1">
    <location>
        <begin position="48"/>
        <end position="65"/>
    </location>
</feature>
<dbReference type="EMBL" id="CP089275">
    <property type="protein sequence ID" value="USP74656.1"/>
    <property type="molecule type" value="Genomic_DNA"/>
</dbReference>
<evidence type="ECO:0000313" key="2">
    <source>
        <dbReference type="EMBL" id="USP74656.1"/>
    </source>
</evidence>
<keyword evidence="3" id="KW-1185">Reference proteome</keyword>
<proteinExistence type="predicted"/>
<accession>A0A9Q8Z2D3</accession>
<gene>
    <name evidence="2" type="ORF">yc1106_01930</name>
</gene>
<dbReference type="PANTHER" id="PTHR38848:SF3">
    <property type="entry name" value="G-PROTEIN COUPLED RECEPTORS FAMILY 3 PROFILE DOMAIN-CONTAINING PROTEIN"/>
    <property type="match status" value="1"/>
</dbReference>
<sequence length="232" mass="25472">MVITVGFFGGMALWCIATPHSAISVHDGHCRIGSDMIPSYTTFSTDIVINIALTGVFIWLILPVLKNQARGPAMIIDGAARPSALGPFAWRRFMRSNVERDDPLAFSIKKMLKRNIIGSGLTFLAGAINLVIYFVDATSQIAFVCFTLCIVDVVFGVLVVQWLTFGSHEPATNSNQLPRVANLADSQMVYPPSRPKPESSKLYTKEPKRVSRCDMSFITKPENLNSESTASI</sequence>
<dbReference type="Proteomes" id="UP001056012">
    <property type="component" value="Chromosome 2"/>
</dbReference>
<dbReference type="AlphaFoldDB" id="A0A9Q8Z2D3"/>
<protein>
    <submittedName>
        <fullName evidence="2">Uncharacterized protein</fullName>
    </submittedName>
</protein>
<reference evidence="2" key="1">
    <citation type="submission" date="2021-12" db="EMBL/GenBank/DDBJ databases">
        <title>Curvularia clavata genome.</title>
        <authorList>
            <person name="Cao Y."/>
        </authorList>
    </citation>
    <scope>NUCLEOTIDE SEQUENCE</scope>
    <source>
        <strain evidence="2">Yc1106</strain>
    </source>
</reference>
<evidence type="ECO:0000256" key="1">
    <source>
        <dbReference type="SAM" id="Phobius"/>
    </source>
</evidence>
<dbReference type="VEuPathDB" id="FungiDB:yc1106_01930"/>
<feature type="transmembrane region" description="Helical" evidence="1">
    <location>
        <begin position="141"/>
        <end position="165"/>
    </location>
</feature>
<keyword evidence="1" id="KW-1133">Transmembrane helix</keyword>
<keyword evidence="1" id="KW-0472">Membrane</keyword>
<organism evidence="2 3">
    <name type="scientific">Curvularia clavata</name>
    <dbReference type="NCBI Taxonomy" id="95742"/>
    <lineage>
        <taxon>Eukaryota</taxon>
        <taxon>Fungi</taxon>
        <taxon>Dikarya</taxon>
        <taxon>Ascomycota</taxon>
        <taxon>Pezizomycotina</taxon>
        <taxon>Dothideomycetes</taxon>
        <taxon>Pleosporomycetidae</taxon>
        <taxon>Pleosporales</taxon>
        <taxon>Pleosporineae</taxon>
        <taxon>Pleosporaceae</taxon>
        <taxon>Curvularia</taxon>
    </lineage>
</organism>
<evidence type="ECO:0000313" key="3">
    <source>
        <dbReference type="Proteomes" id="UP001056012"/>
    </source>
</evidence>
<dbReference type="OrthoDB" id="3210850at2759"/>
<dbReference type="PANTHER" id="PTHR38848">
    <property type="entry name" value="G-PROTEIN COUPLED RECEPTORS FAMILY 3 PROFILE DOMAIN-CONTAINING PROTEIN"/>
    <property type="match status" value="1"/>
</dbReference>
<feature type="transmembrane region" description="Helical" evidence="1">
    <location>
        <begin position="116"/>
        <end position="135"/>
    </location>
</feature>